<reference evidence="5" key="1">
    <citation type="submission" date="2021-11" db="EMBL/GenBank/DDBJ databases">
        <title>BS-T2-15 a new species belonging to the Comamonadaceae family isolated from the soil of a French oak forest.</title>
        <authorList>
            <person name="Mieszkin S."/>
            <person name="Alain K."/>
        </authorList>
    </citation>
    <scope>NUCLEOTIDE SEQUENCE</scope>
    <source>
        <strain evidence="5">BS-T2-15</strain>
    </source>
</reference>
<feature type="region of interest" description="Disordered" evidence="3">
    <location>
        <begin position="1"/>
        <end position="41"/>
    </location>
</feature>
<dbReference type="InterPro" id="IPR003593">
    <property type="entry name" value="AAA+_ATPase"/>
</dbReference>
<evidence type="ECO:0000256" key="3">
    <source>
        <dbReference type="SAM" id="MobiDB-lite"/>
    </source>
</evidence>
<evidence type="ECO:0000313" key="5">
    <source>
        <dbReference type="EMBL" id="MCK9684506.1"/>
    </source>
</evidence>
<evidence type="ECO:0000256" key="2">
    <source>
        <dbReference type="PROSITE-ProRule" id="PRU01091"/>
    </source>
</evidence>
<accession>A0A9X1YEN5</accession>
<dbReference type="GO" id="GO:0043531">
    <property type="term" value="F:ADP binding"/>
    <property type="evidence" value="ECO:0007669"/>
    <property type="project" value="InterPro"/>
</dbReference>
<dbReference type="SMART" id="SM00862">
    <property type="entry name" value="Trans_reg_C"/>
    <property type="match status" value="1"/>
</dbReference>
<dbReference type="PROSITE" id="PS51755">
    <property type="entry name" value="OMPR_PHOB"/>
    <property type="match status" value="1"/>
</dbReference>
<dbReference type="SUPFAM" id="SSF52540">
    <property type="entry name" value="P-loop containing nucleoside triphosphate hydrolases"/>
    <property type="match status" value="1"/>
</dbReference>
<evidence type="ECO:0000259" key="4">
    <source>
        <dbReference type="PROSITE" id="PS51755"/>
    </source>
</evidence>
<dbReference type="InterPro" id="IPR001867">
    <property type="entry name" value="OmpR/PhoB-type_DNA-bd"/>
</dbReference>
<name>A0A9X1YEN5_9BURK</name>
<feature type="DNA-binding region" description="OmpR/PhoB-type" evidence="2">
    <location>
        <begin position="43"/>
        <end position="136"/>
    </location>
</feature>
<dbReference type="Gene3D" id="3.40.50.300">
    <property type="entry name" value="P-loop containing nucleotide triphosphate hydrolases"/>
    <property type="match status" value="1"/>
</dbReference>
<dbReference type="Proteomes" id="UP001139353">
    <property type="component" value="Unassembled WGS sequence"/>
</dbReference>
<protein>
    <submittedName>
        <fullName evidence="5">Helix-turn-helix transcriptional regulator</fullName>
    </submittedName>
</protein>
<keyword evidence="6" id="KW-1185">Reference proteome</keyword>
<proteinExistence type="predicted"/>
<dbReference type="Gene3D" id="1.10.10.10">
    <property type="entry name" value="Winged helix-like DNA-binding domain superfamily/Winged helix DNA-binding domain"/>
    <property type="match status" value="1"/>
</dbReference>
<dbReference type="InterPro" id="IPR058852">
    <property type="entry name" value="HTH_77"/>
</dbReference>
<sequence>MDERYARGCLLGARDRSDPSTRRVASDRAGEQEPSMSTSAPDPVCYAFGEFELRPVQRQLLSGGRVLPIGARALDLLTALVERRDRMVSKGELMDIVWPGLVVEENNLQVQVSALRKLLGADAVVTNPGRGYQFAATLTEAPWPPPHAHLDDASRGTSAIGTPLVLPTPLIGREEDLQALRALILHRPIVTVVGAGGIGKTSLALAAANALRGEFRDGVWIVELAGELDTSVLAQTVARALRIPVSGASSAQEQLAEALASQQLLLVLDNCERVCQEAALLVQALCERAAGVRVLATSQEMLHAHAETLFRLAPLRAPEAGDASDPESFSAVRLFVERASRHQRDFALTPTNSAAVSEICRRLDGLPLAIELAAARVHLLGVRGLLERLDDRFRILTGGTHTAVPRHQTLAATIAWSHDLLDEDERRTLRRLGVFLGGFTLELAQAVVSDEDLSDWGVIDTLGALVDKSLVVSDPGDVQRYRLLESTRAYALERLEAAGERAALERRHALAVRNLLVRTDDERYADADKLTFEAMLRRLRPEYHNVCAAHDWALARQDEHALAIDLVANSVSLFHALGETGEAFERASRFVARREAAVDDLAWARFLTALGLLGDLCRMTSAELLRTGRTAADMFRAAGQPRRAARALYHVGWTQMCAGRYDDAEATAVEMEQMLAGPAPIWLRADVMNLRGVVCIHQGRFDIAVDRFIEQREMLKNVAGEPLLLRRTADNLCAALNCLGRHDEVIALAGAMKHASSAAALASFGYTELQLLHAQTMLGRLDDSCQTLQRAMPCWQRDGFLMFGCFEFAMYLAATGRHADAARLDGAGLADVERSGLTLSPVRAIARSRLLQVLGDAGIGPAALERWREEGRRLGPAEVAALCIDRGA</sequence>
<dbReference type="CDD" id="cd00383">
    <property type="entry name" value="trans_reg_C"/>
    <property type="match status" value="1"/>
</dbReference>
<dbReference type="SUPFAM" id="SSF48452">
    <property type="entry name" value="TPR-like"/>
    <property type="match status" value="1"/>
</dbReference>
<dbReference type="Pfam" id="PF25872">
    <property type="entry name" value="HTH_77"/>
    <property type="match status" value="1"/>
</dbReference>
<dbReference type="Pfam" id="PF00486">
    <property type="entry name" value="Trans_reg_C"/>
    <property type="match status" value="1"/>
</dbReference>
<dbReference type="RefSeq" id="WP_275680534.1">
    <property type="nucleotide sequence ID" value="NZ_JAJLJH010000001.1"/>
</dbReference>
<dbReference type="InterPro" id="IPR016032">
    <property type="entry name" value="Sig_transdc_resp-reg_C-effctor"/>
</dbReference>
<evidence type="ECO:0000256" key="1">
    <source>
        <dbReference type="ARBA" id="ARBA00023125"/>
    </source>
</evidence>
<dbReference type="PANTHER" id="PTHR47691">
    <property type="entry name" value="REGULATOR-RELATED"/>
    <property type="match status" value="1"/>
</dbReference>
<dbReference type="InterPro" id="IPR011990">
    <property type="entry name" value="TPR-like_helical_dom_sf"/>
</dbReference>
<dbReference type="PANTHER" id="PTHR47691:SF3">
    <property type="entry name" value="HTH-TYPE TRANSCRIPTIONAL REGULATOR RV0890C-RELATED"/>
    <property type="match status" value="1"/>
</dbReference>
<dbReference type="InterPro" id="IPR036388">
    <property type="entry name" value="WH-like_DNA-bd_sf"/>
</dbReference>
<dbReference type="InterPro" id="IPR002182">
    <property type="entry name" value="NB-ARC"/>
</dbReference>
<organism evidence="5 6">
    <name type="scientific">Scleromatobacter humisilvae</name>
    <dbReference type="NCBI Taxonomy" id="2897159"/>
    <lineage>
        <taxon>Bacteria</taxon>
        <taxon>Pseudomonadati</taxon>
        <taxon>Pseudomonadota</taxon>
        <taxon>Betaproteobacteria</taxon>
        <taxon>Burkholderiales</taxon>
        <taxon>Sphaerotilaceae</taxon>
        <taxon>Scleromatobacter</taxon>
    </lineage>
</organism>
<dbReference type="SUPFAM" id="SSF46894">
    <property type="entry name" value="C-terminal effector domain of the bipartite response regulators"/>
    <property type="match status" value="1"/>
</dbReference>
<keyword evidence="1 2" id="KW-0238">DNA-binding</keyword>
<dbReference type="SMART" id="SM00382">
    <property type="entry name" value="AAA"/>
    <property type="match status" value="1"/>
</dbReference>
<dbReference type="GO" id="GO:0003677">
    <property type="term" value="F:DNA binding"/>
    <property type="evidence" value="ECO:0007669"/>
    <property type="project" value="UniProtKB-UniRule"/>
</dbReference>
<comment type="caution">
    <text evidence="5">The sequence shown here is derived from an EMBL/GenBank/DDBJ whole genome shotgun (WGS) entry which is preliminary data.</text>
</comment>
<dbReference type="PRINTS" id="PR00364">
    <property type="entry name" value="DISEASERSIST"/>
</dbReference>
<dbReference type="GO" id="GO:0000160">
    <property type="term" value="P:phosphorelay signal transduction system"/>
    <property type="evidence" value="ECO:0007669"/>
    <property type="project" value="InterPro"/>
</dbReference>
<dbReference type="AlphaFoldDB" id="A0A9X1YEN5"/>
<feature type="domain" description="OmpR/PhoB-type" evidence="4">
    <location>
        <begin position="43"/>
        <end position="136"/>
    </location>
</feature>
<dbReference type="GO" id="GO:0006355">
    <property type="term" value="P:regulation of DNA-templated transcription"/>
    <property type="evidence" value="ECO:0007669"/>
    <property type="project" value="InterPro"/>
</dbReference>
<feature type="compositionally biased region" description="Basic and acidic residues" evidence="3">
    <location>
        <begin position="13"/>
        <end position="31"/>
    </location>
</feature>
<evidence type="ECO:0000313" key="6">
    <source>
        <dbReference type="Proteomes" id="UP001139353"/>
    </source>
</evidence>
<gene>
    <name evidence="5" type="ORF">LPC04_02160</name>
</gene>
<dbReference type="EMBL" id="JAJLJH010000001">
    <property type="protein sequence ID" value="MCK9684506.1"/>
    <property type="molecule type" value="Genomic_DNA"/>
</dbReference>
<dbReference type="InterPro" id="IPR027417">
    <property type="entry name" value="P-loop_NTPase"/>
</dbReference>
<dbReference type="Pfam" id="PF00931">
    <property type="entry name" value="NB-ARC"/>
    <property type="match status" value="1"/>
</dbReference>
<dbReference type="Gene3D" id="1.25.40.10">
    <property type="entry name" value="Tetratricopeptide repeat domain"/>
    <property type="match status" value="1"/>
</dbReference>